<gene>
    <name evidence="2" type="ORF">L873DRAFT_1815626</name>
</gene>
<protein>
    <submittedName>
        <fullName evidence="2">Uncharacterized protein</fullName>
    </submittedName>
</protein>
<feature type="signal peptide" evidence="1">
    <location>
        <begin position="1"/>
        <end position="19"/>
    </location>
</feature>
<keyword evidence="3" id="KW-1185">Reference proteome</keyword>
<dbReference type="Proteomes" id="UP000276215">
    <property type="component" value="Unassembled WGS sequence"/>
</dbReference>
<evidence type="ECO:0000313" key="3">
    <source>
        <dbReference type="Proteomes" id="UP000276215"/>
    </source>
</evidence>
<evidence type="ECO:0000256" key="1">
    <source>
        <dbReference type="SAM" id="SignalP"/>
    </source>
</evidence>
<feature type="chain" id="PRO_5018051068" evidence="1">
    <location>
        <begin position="20"/>
        <end position="186"/>
    </location>
</feature>
<accession>A0A3N4J636</accession>
<reference evidence="2 3" key="1">
    <citation type="journal article" date="2018" name="Nat. Ecol. Evol.">
        <title>Pezizomycetes genomes reveal the molecular basis of ectomycorrhizal truffle lifestyle.</title>
        <authorList>
            <person name="Murat C."/>
            <person name="Payen T."/>
            <person name="Noel B."/>
            <person name="Kuo A."/>
            <person name="Morin E."/>
            <person name="Chen J."/>
            <person name="Kohler A."/>
            <person name="Krizsan K."/>
            <person name="Balestrini R."/>
            <person name="Da Silva C."/>
            <person name="Montanini B."/>
            <person name="Hainaut M."/>
            <person name="Levati E."/>
            <person name="Barry K.W."/>
            <person name="Belfiori B."/>
            <person name="Cichocki N."/>
            <person name="Clum A."/>
            <person name="Dockter R.B."/>
            <person name="Fauchery L."/>
            <person name="Guy J."/>
            <person name="Iotti M."/>
            <person name="Le Tacon F."/>
            <person name="Lindquist E.A."/>
            <person name="Lipzen A."/>
            <person name="Malagnac F."/>
            <person name="Mello A."/>
            <person name="Molinier V."/>
            <person name="Miyauchi S."/>
            <person name="Poulain J."/>
            <person name="Riccioni C."/>
            <person name="Rubini A."/>
            <person name="Sitrit Y."/>
            <person name="Splivallo R."/>
            <person name="Traeger S."/>
            <person name="Wang M."/>
            <person name="Zifcakova L."/>
            <person name="Wipf D."/>
            <person name="Zambonelli A."/>
            <person name="Paolocci F."/>
            <person name="Nowrousian M."/>
            <person name="Ottonello S."/>
            <person name="Baldrian P."/>
            <person name="Spatafora J.W."/>
            <person name="Henrissat B."/>
            <person name="Nagy L.G."/>
            <person name="Aury J.M."/>
            <person name="Wincker P."/>
            <person name="Grigoriev I.V."/>
            <person name="Bonfante P."/>
            <person name="Martin F.M."/>
        </authorList>
    </citation>
    <scope>NUCLEOTIDE SEQUENCE [LARGE SCALE GENOMIC DNA]</scope>
    <source>
        <strain evidence="2 3">120613-1</strain>
    </source>
</reference>
<evidence type="ECO:0000313" key="2">
    <source>
        <dbReference type="EMBL" id="RPA93645.1"/>
    </source>
</evidence>
<proteinExistence type="predicted"/>
<organism evidence="2 3">
    <name type="scientific">Choiromyces venosus 120613-1</name>
    <dbReference type="NCBI Taxonomy" id="1336337"/>
    <lineage>
        <taxon>Eukaryota</taxon>
        <taxon>Fungi</taxon>
        <taxon>Dikarya</taxon>
        <taxon>Ascomycota</taxon>
        <taxon>Pezizomycotina</taxon>
        <taxon>Pezizomycetes</taxon>
        <taxon>Pezizales</taxon>
        <taxon>Tuberaceae</taxon>
        <taxon>Choiromyces</taxon>
    </lineage>
</organism>
<keyword evidence="1" id="KW-0732">Signal</keyword>
<dbReference type="AlphaFoldDB" id="A0A3N4J636"/>
<sequence>MFLFNLFILSLVTIVSTAALDFNLASDDLTLEQKAFLSDPLWASLVALSDAPGTTQADLEALTNKTYLDPRMYDRSTLNPTPDETLGVHCETSDASPMWLDIMVLISDFQSRGGGAVHWGPGCSEQGSYGTARAGTCAEWSYTTAWSLYAWRVWTIAVSCVQNNHAGGRYVFHREQESWPSDQRIY</sequence>
<name>A0A3N4J636_9PEZI</name>
<dbReference type="OrthoDB" id="5494384at2759"/>
<dbReference type="EMBL" id="ML120449">
    <property type="protein sequence ID" value="RPA93645.1"/>
    <property type="molecule type" value="Genomic_DNA"/>
</dbReference>